<evidence type="ECO:0000256" key="2">
    <source>
        <dbReference type="SAM" id="MobiDB-lite"/>
    </source>
</evidence>
<dbReference type="GO" id="GO:0005737">
    <property type="term" value="C:cytoplasm"/>
    <property type="evidence" value="ECO:0007669"/>
    <property type="project" value="InterPro"/>
</dbReference>
<dbReference type="STRING" id="660025.F9F3F8"/>
<accession>F9F3F8</accession>
<feature type="compositionally biased region" description="Pro residues" evidence="2">
    <location>
        <begin position="11"/>
        <end position="20"/>
    </location>
</feature>
<protein>
    <recommendedName>
        <fullName evidence="4">Frequency clock protein</fullName>
    </recommendedName>
</protein>
<dbReference type="GO" id="GO:0006355">
    <property type="term" value="P:regulation of DNA-templated transcription"/>
    <property type="evidence" value="ECO:0007669"/>
    <property type="project" value="InterPro"/>
</dbReference>
<feature type="compositionally biased region" description="Polar residues" evidence="2">
    <location>
        <begin position="198"/>
        <end position="224"/>
    </location>
</feature>
<dbReference type="InterPro" id="IPR036397">
    <property type="entry name" value="RNaseH_sf"/>
</dbReference>
<dbReference type="GO" id="GO:0003676">
    <property type="term" value="F:nucleic acid binding"/>
    <property type="evidence" value="ECO:0007669"/>
    <property type="project" value="InterPro"/>
</dbReference>
<feature type="compositionally biased region" description="Polar residues" evidence="2">
    <location>
        <begin position="517"/>
        <end position="528"/>
    </location>
</feature>
<sequence length="1169" mass="127760">MPSNQSSSHKTPPPPLPPPTDNSLHRNPPSSTYETGSNDPLKWLNDLTHNATANHNTMDIKVPFGKEPGSWNTEKPYSNSQYQLASPMVTMTHSNSADDYRSIIDDLTLEIQQLKKELKHHKKLGPAMLHKDKLFEIKIQGLPFLKRRELEAILRDFATDLDEFPDASSSKKTKTASPHSRDHIYSKCGIGHKHAPSSPGTSLRPTDSAYASLSASAGPSSTPLSLPIMSSAKSSNSKVEDYLRDVPDGLYPQHMIMTDKERKSLIVRRLEQLFTGETNGVDISKAPLVRPGGSFVITHDIAGAQMADLSTTYELPTHGTEPIQEARIPPLEQQSRPQGNKCYLGGCGSVTDPNPDDTEAGGNNGGLASSTKLSTLLLPLPEQRPIRLCDLDPDRAHIPSESMNYIRHLSRLPPDSSPEQQSIQDVYLDTEGWMYLSLLYNLAQLHLINVTSNFVRSSVSEGSNKLQLSPDGHKIRWRGRSKDSKFSSCSSSYDSQVGPFTDDIDGSEKKRKRQKTSRFTTNESQSGGLSKDMPQFDPQFCARVESFRYKPLFAQQNSSARHTSRDLSVCSFTAVDDDNPGEAGLGLNYSGGSASRSQYHEGAISYYSGAPFCIDLSGDPAGISSTTCTPSSGRSEKNPQQLPDFARSPRRTTSGSFISYRPLTDQCQDPHRETSSMGEDNNEVQGLINNGSEQSSDVELDLIWNDDQQYMEQLPLVPCGLSGVLPADHFMVVVNTKRRKQDILSWASKPQIGRPNESIEGIIHRRAAILTSCPVPGGSEAKTIEESPSIEIEYLSWRIKSLAPVPLPSPASFFPPFSTDNSTSGEDSDPSIAADNTGLSFRVHVEKWATKAQAVAYHLRELTNTKHGPLPATVRSAVRACVEPVLLYGAEACYPGTTRPQWSQPIKDLPQHLLLLSTEKVRYRQSLNPLTLVVYSDGSLSSQGAASYGFTIHQGSLPVLNGSGRFGPAEVFDAEAAGALDGLKAALTLQDSATQDIIICLDNLVAATRLRGAPSDSSQDAFLEFQALAASHGSTPTSLKPKEAFETWWSTSAPEQYKGLNLKATTGCPPELSLPRAALHHLLAARTLHGDFAAYLERFDHGDAHLVCSCNRRKATRSYLLLHKGTAAPSDEARTSPNGAVNLAIGRDFTKFIELSKESAFFGKICPRY</sequence>
<feature type="region of interest" description="Disordered" evidence="2">
    <location>
        <begin position="624"/>
        <end position="690"/>
    </location>
</feature>
<evidence type="ECO:0008006" key="4">
    <source>
        <dbReference type="Google" id="ProtNLM"/>
    </source>
</evidence>
<organism evidence="3">
    <name type="scientific">Fusarium oxysporum (strain Fo5176)</name>
    <name type="common">Fusarium vascular wilt</name>
    <dbReference type="NCBI Taxonomy" id="660025"/>
    <lineage>
        <taxon>Eukaryota</taxon>
        <taxon>Fungi</taxon>
        <taxon>Dikarya</taxon>
        <taxon>Ascomycota</taxon>
        <taxon>Pezizomycotina</taxon>
        <taxon>Sordariomycetes</taxon>
        <taxon>Hypocreomycetidae</taxon>
        <taxon>Hypocreales</taxon>
        <taxon>Nectriaceae</taxon>
        <taxon>Fusarium</taxon>
        <taxon>Fusarium oxysporum species complex</taxon>
    </lineage>
</organism>
<evidence type="ECO:0000313" key="3">
    <source>
        <dbReference type="EMBL" id="EGU88549.1"/>
    </source>
</evidence>
<feature type="compositionally biased region" description="Polar residues" evidence="2">
    <location>
        <begin position="28"/>
        <end position="38"/>
    </location>
</feature>
<gene>
    <name evidence="3" type="ORF">FOXB_00933</name>
</gene>
<evidence type="ECO:0000256" key="1">
    <source>
        <dbReference type="SAM" id="Coils"/>
    </source>
</evidence>
<feature type="compositionally biased region" description="Polar residues" evidence="2">
    <location>
        <begin position="675"/>
        <end position="690"/>
    </location>
</feature>
<feature type="compositionally biased region" description="Polar residues" evidence="2">
    <location>
        <begin position="1"/>
        <end position="10"/>
    </location>
</feature>
<dbReference type="Gene3D" id="3.30.420.10">
    <property type="entry name" value="Ribonuclease H-like superfamily/Ribonuclease H"/>
    <property type="match status" value="1"/>
</dbReference>
<dbReference type="OrthoDB" id="2536795at2759"/>
<keyword evidence="1" id="KW-0175">Coiled coil</keyword>
<feature type="coiled-coil region" evidence="1">
    <location>
        <begin position="97"/>
        <end position="124"/>
    </location>
</feature>
<dbReference type="AlphaFoldDB" id="F9F3F8"/>
<dbReference type="Pfam" id="PF09421">
    <property type="entry name" value="FRQ"/>
    <property type="match status" value="1"/>
</dbReference>
<feature type="region of interest" description="Disordered" evidence="2">
    <location>
        <begin position="1"/>
        <end position="42"/>
    </location>
</feature>
<reference evidence="3" key="1">
    <citation type="journal article" date="2012" name="Mol. Plant Microbe Interact.">
        <title>A highly conserved effector in Fusarium oxysporum is required for full virulence on Arabidopsis.</title>
        <authorList>
            <person name="Thatcher L.F."/>
            <person name="Gardiner D.M."/>
            <person name="Kazan K."/>
            <person name="Manners J."/>
        </authorList>
    </citation>
    <scope>NUCLEOTIDE SEQUENCE [LARGE SCALE GENOMIC DNA]</scope>
    <source>
        <strain evidence="3">Fo5176</strain>
    </source>
</reference>
<dbReference type="GO" id="GO:0005634">
    <property type="term" value="C:nucleus"/>
    <property type="evidence" value="ECO:0007669"/>
    <property type="project" value="InterPro"/>
</dbReference>
<feature type="region of interest" description="Disordered" evidence="2">
    <location>
        <begin position="345"/>
        <end position="367"/>
    </location>
</feature>
<feature type="compositionally biased region" description="Low complexity" evidence="2">
    <location>
        <begin position="486"/>
        <end position="495"/>
    </location>
</feature>
<dbReference type="EMBL" id="AFQF01000350">
    <property type="protein sequence ID" value="EGU88549.1"/>
    <property type="molecule type" value="Genomic_DNA"/>
</dbReference>
<feature type="compositionally biased region" description="Polar residues" evidence="2">
    <location>
        <begin position="624"/>
        <end position="641"/>
    </location>
</feature>
<dbReference type="GO" id="GO:0007623">
    <property type="term" value="P:circadian rhythm"/>
    <property type="evidence" value="ECO:0007669"/>
    <property type="project" value="InterPro"/>
</dbReference>
<feature type="region of interest" description="Disordered" evidence="2">
    <location>
        <begin position="164"/>
        <end position="230"/>
    </location>
</feature>
<dbReference type="CDD" id="cd09276">
    <property type="entry name" value="Rnase_HI_RT_non_LTR"/>
    <property type="match status" value="1"/>
</dbReference>
<proteinExistence type="predicted"/>
<comment type="caution">
    <text evidence="3">The sequence shown here is derived from an EMBL/GenBank/DDBJ whole genome shotgun (WGS) entry which is preliminary data.</text>
</comment>
<dbReference type="InterPro" id="IPR018554">
    <property type="entry name" value="FRQ"/>
</dbReference>
<name>F9F3F8_FUSOF</name>
<feature type="region of interest" description="Disordered" evidence="2">
    <location>
        <begin position="461"/>
        <end position="535"/>
    </location>
</feature>